<keyword evidence="3" id="KW-0804">Transcription</keyword>
<keyword evidence="2" id="KW-0238">DNA-binding</keyword>
<dbReference type="GO" id="GO:0006351">
    <property type="term" value="P:DNA-templated transcription"/>
    <property type="evidence" value="ECO:0007669"/>
    <property type="project" value="InterPro"/>
</dbReference>
<feature type="region of interest" description="Disordered" evidence="5">
    <location>
        <begin position="47"/>
        <end position="81"/>
    </location>
</feature>
<feature type="domain" description="Xylanolytic transcriptional activator regulatory" evidence="6">
    <location>
        <begin position="267"/>
        <end position="339"/>
    </location>
</feature>
<reference evidence="7" key="1">
    <citation type="journal article" date="2017" name="Mycologia">
        <title>Fusarium algeriense, sp. nov., a novel toxigenic crown rot pathogen of durum wheat from Algeria is nested in the Fusarium burgessii species complex.</title>
        <authorList>
            <person name="Laraba I."/>
            <person name="Keddad A."/>
            <person name="Boureghda H."/>
            <person name="Abdallah N."/>
            <person name="Vaughan M.M."/>
            <person name="Proctor R.H."/>
            <person name="Busman M."/>
            <person name="O'Donnell K."/>
        </authorList>
    </citation>
    <scope>NUCLEOTIDE SEQUENCE</scope>
    <source>
        <strain evidence="7">NRRL 25174</strain>
    </source>
</reference>
<evidence type="ECO:0000256" key="5">
    <source>
        <dbReference type="SAM" id="MobiDB-lite"/>
    </source>
</evidence>
<dbReference type="InterPro" id="IPR007219">
    <property type="entry name" value="XnlR_reg_dom"/>
</dbReference>
<dbReference type="AlphaFoldDB" id="A0A9P5AL47"/>
<evidence type="ECO:0000259" key="6">
    <source>
        <dbReference type="SMART" id="SM00906"/>
    </source>
</evidence>
<evidence type="ECO:0000313" key="7">
    <source>
        <dbReference type="EMBL" id="KAF4340745.1"/>
    </source>
</evidence>
<keyword evidence="4" id="KW-0539">Nucleus</keyword>
<dbReference type="GO" id="GO:0005634">
    <property type="term" value="C:nucleus"/>
    <property type="evidence" value="ECO:0007669"/>
    <property type="project" value="TreeGrafter"/>
</dbReference>
<feature type="compositionally biased region" description="Polar residues" evidence="5">
    <location>
        <begin position="108"/>
        <end position="121"/>
    </location>
</feature>
<proteinExistence type="predicted"/>
<keyword evidence="1" id="KW-0805">Transcription regulation</keyword>
<keyword evidence="8" id="KW-1185">Reference proteome</keyword>
<feature type="region of interest" description="Disordered" evidence="5">
    <location>
        <begin position="102"/>
        <end position="121"/>
    </location>
</feature>
<evidence type="ECO:0000256" key="2">
    <source>
        <dbReference type="ARBA" id="ARBA00023125"/>
    </source>
</evidence>
<sequence>MTLNGSIPDTLRDEASTRPARTESTQGSQSQVELDALVMSISQAQLLTPSSSTTTESIENSSHTRRVTAMGTTTSEEDIRHHGDTSEAFYGSSSAASFLKETCGNAIPPSNHQSNPQPFASQSMSLYSDVDKFALPPRRLADHLVERYFQRTYWLYPVFDKHAFEDAYNTLWLPSGQTSSLDEYRNLGLGEDATTLAFFSSLNAIFALGCISSDLSITAKTTAYEVFFSRAKDKVNIDLLDINDLSVVQTLLLVGLVLQGTSFPDRCWNTTGLACRVAQGLGLHSLSPYNPQESRIQRIRRRTWYGCIVLDTLVSMTFGRPTMITNISTLGLPERTDHDFQDVQDIEQINLQFQVETAEDPAKRGHDPYSSEKCVAGTFYISTSHALPPNFESAASS</sequence>
<dbReference type="Pfam" id="PF04082">
    <property type="entry name" value="Fungal_trans"/>
    <property type="match status" value="1"/>
</dbReference>
<accession>A0A9P5AL47</accession>
<comment type="caution">
    <text evidence="7">The sequence shown here is derived from an EMBL/GenBank/DDBJ whole genome shotgun (WGS) entry which is preliminary data.</text>
</comment>
<dbReference type="OrthoDB" id="424974at2759"/>
<evidence type="ECO:0000256" key="3">
    <source>
        <dbReference type="ARBA" id="ARBA00023163"/>
    </source>
</evidence>
<evidence type="ECO:0000256" key="4">
    <source>
        <dbReference type="ARBA" id="ARBA00023242"/>
    </source>
</evidence>
<dbReference type="GO" id="GO:0000981">
    <property type="term" value="F:DNA-binding transcription factor activity, RNA polymerase II-specific"/>
    <property type="evidence" value="ECO:0007669"/>
    <property type="project" value="TreeGrafter"/>
</dbReference>
<dbReference type="InterPro" id="IPR051127">
    <property type="entry name" value="Fungal_SecMet_Regulators"/>
</dbReference>
<feature type="compositionally biased region" description="Low complexity" evidence="5">
    <location>
        <begin position="48"/>
        <end position="61"/>
    </location>
</feature>
<name>A0A9P5AL47_9HYPO</name>
<evidence type="ECO:0000313" key="8">
    <source>
        <dbReference type="Proteomes" id="UP000730481"/>
    </source>
</evidence>
<dbReference type="GO" id="GO:0008270">
    <property type="term" value="F:zinc ion binding"/>
    <property type="evidence" value="ECO:0007669"/>
    <property type="project" value="InterPro"/>
</dbReference>
<feature type="region of interest" description="Disordered" evidence="5">
    <location>
        <begin position="1"/>
        <end position="31"/>
    </location>
</feature>
<dbReference type="EMBL" id="PVQB02000225">
    <property type="protein sequence ID" value="KAF4340745.1"/>
    <property type="molecule type" value="Genomic_DNA"/>
</dbReference>
<dbReference type="CDD" id="cd12148">
    <property type="entry name" value="fungal_TF_MHR"/>
    <property type="match status" value="1"/>
</dbReference>
<protein>
    <submittedName>
        <fullName evidence="7">Transcription activator acu-15</fullName>
    </submittedName>
</protein>
<dbReference type="GO" id="GO:0000435">
    <property type="term" value="P:positive regulation of transcription from RNA polymerase II promoter by galactose"/>
    <property type="evidence" value="ECO:0007669"/>
    <property type="project" value="TreeGrafter"/>
</dbReference>
<dbReference type="Proteomes" id="UP000730481">
    <property type="component" value="Unassembled WGS sequence"/>
</dbReference>
<dbReference type="PANTHER" id="PTHR47424">
    <property type="entry name" value="REGULATORY PROTEIN GAL4"/>
    <property type="match status" value="1"/>
</dbReference>
<organism evidence="7 8">
    <name type="scientific">Fusarium beomiforme</name>
    <dbReference type="NCBI Taxonomy" id="44412"/>
    <lineage>
        <taxon>Eukaryota</taxon>
        <taxon>Fungi</taxon>
        <taxon>Dikarya</taxon>
        <taxon>Ascomycota</taxon>
        <taxon>Pezizomycotina</taxon>
        <taxon>Sordariomycetes</taxon>
        <taxon>Hypocreomycetidae</taxon>
        <taxon>Hypocreales</taxon>
        <taxon>Nectriaceae</taxon>
        <taxon>Fusarium</taxon>
        <taxon>Fusarium burgessii species complex</taxon>
    </lineage>
</organism>
<dbReference type="SMART" id="SM00906">
    <property type="entry name" value="Fungal_trans"/>
    <property type="match status" value="1"/>
</dbReference>
<reference evidence="7" key="2">
    <citation type="submission" date="2020-02" db="EMBL/GenBank/DDBJ databases">
        <title>Identification and distribution of gene clusters putatively required for synthesis of sphingolipid metabolism inhibitors in phylogenetically diverse species of the filamentous fungus Fusarium.</title>
        <authorList>
            <person name="Kim H.-S."/>
            <person name="Busman M."/>
            <person name="Brown D.W."/>
            <person name="Divon H."/>
            <person name="Uhlig S."/>
            <person name="Proctor R.H."/>
        </authorList>
    </citation>
    <scope>NUCLEOTIDE SEQUENCE</scope>
    <source>
        <strain evidence="7">NRRL 25174</strain>
    </source>
</reference>
<feature type="compositionally biased region" description="Polar residues" evidence="5">
    <location>
        <begin position="22"/>
        <end position="31"/>
    </location>
</feature>
<dbReference type="GO" id="GO:0000978">
    <property type="term" value="F:RNA polymerase II cis-regulatory region sequence-specific DNA binding"/>
    <property type="evidence" value="ECO:0007669"/>
    <property type="project" value="TreeGrafter"/>
</dbReference>
<gene>
    <name evidence="7" type="ORF">FBEOM_5349</name>
</gene>
<dbReference type="PANTHER" id="PTHR47424:SF3">
    <property type="entry name" value="REGULATORY PROTEIN GAL4"/>
    <property type="match status" value="1"/>
</dbReference>
<evidence type="ECO:0000256" key="1">
    <source>
        <dbReference type="ARBA" id="ARBA00023015"/>
    </source>
</evidence>